<dbReference type="GO" id="GO:0009506">
    <property type="term" value="C:plasmodesma"/>
    <property type="evidence" value="ECO:0007669"/>
    <property type="project" value="TreeGrafter"/>
</dbReference>
<evidence type="ECO:0000256" key="2">
    <source>
        <dbReference type="SAM" id="MobiDB-lite"/>
    </source>
</evidence>
<evidence type="ECO:0000259" key="3">
    <source>
        <dbReference type="Pfam" id="PF02179"/>
    </source>
</evidence>
<feature type="compositionally biased region" description="Basic and acidic residues" evidence="2">
    <location>
        <begin position="296"/>
        <end position="310"/>
    </location>
</feature>
<keyword evidence="1" id="KW-0143">Chaperone</keyword>
<dbReference type="OrthoDB" id="1100735at2759"/>
<reference evidence="5" key="1">
    <citation type="submission" date="2025-08" db="UniProtKB">
        <authorList>
            <consortium name="RefSeq"/>
        </authorList>
    </citation>
    <scope>IDENTIFICATION</scope>
</reference>
<evidence type="ECO:0000256" key="1">
    <source>
        <dbReference type="ARBA" id="ARBA00023186"/>
    </source>
</evidence>
<feature type="region of interest" description="Disordered" evidence="2">
    <location>
        <begin position="280"/>
        <end position="310"/>
    </location>
</feature>
<evidence type="ECO:0000313" key="5">
    <source>
        <dbReference type="RefSeq" id="XP_010923589.1"/>
    </source>
</evidence>
<dbReference type="Proteomes" id="UP000504607">
    <property type="component" value="Chromosome 6"/>
</dbReference>
<dbReference type="AlphaFoldDB" id="A0A6I9RAZ0"/>
<feature type="region of interest" description="Disordered" evidence="2">
    <location>
        <begin position="105"/>
        <end position="140"/>
    </location>
</feature>
<organism evidence="4 5">
    <name type="scientific">Elaeis guineensis var. tenera</name>
    <name type="common">Oil palm</name>
    <dbReference type="NCBI Taxonomy" id="51953"/>
    <lineage>
        <taxon>Eukaryota</taxon>
        <taxon>Viridiplantae</taxon>
        <taxon>Streptophyta</taxon>
        <taxon>Embryophyta</taxon>
        <taxon>Tracheophyta</taxon>
        <taxon>Spermatophyta</taxon>
        <taxon>Magnoliopsida</taxon>
        <taxon>Liliopsida</taxon>
        <taxon>Arecaceae</taxon>
        <taxon>Arecoideae</taxon>
        <taxon>Cocoseae</taxon>
        <taxon>Elaeidinae</taxon>
        <taxon>Elaeis</taxon>
    </lineage>
</organism>
<dbReference type="GO" id="GO:0006457">
    <property type="term" value="P:protein folding"/>
    <property type="evidence" value="ECO:0007669"/>
    <property type="project" value="TreeGrafter"/>
</dbReference>
<dbReference type="GeneID" id="105046635"/>
<feature type="domain" description="BAG" evidence="3">
    <location>
        <begin position="183"/>
        <end position="233"/>
    </location>
</feature>
<dbReference type="PANTHER" id="PTHR33322:SF18">
    <property type="entry name" value="BAG FAMILY MOLECULAR CHAPERONE REGULATOR 8, CHLOROPLASTIC"/>
    <property type="match status" value="1"/>
</dbReference>
<proteinExistence type="predicted"/>
<name>A0A6I9RAZ0_ELAGV</name>
<dbReference type="InParanoid" id="A0A6I9RAZ0"/>
<dbReference type="InterPro" id="IPR003103">
    <property type="entry name" value="BAG_domain"/>
</dbReference>
<dbReference type="GO" id="GO:0051087">
    <property type="term" value="F:protein-folding chaperone binding"/>
    <property type="evidence" value="ECO:0007669"/>
    <property type="project" value="InterPro"/>
</dbReference>
<evidence type="ECO:0000313" key="4">
    <source>
        <dbReference type="Proteomes" id="UP000504607"/>
    </source>
</evidence>
<accession>A0A6I9RAZ0</accession>
<gene>
    <name evidence="5" type="primary">LOC105046635</name>
</gene>
<dbReference type="RefSeq" id="XP_010923589.1">
    <property type="nucleotide sequence ID" value="XM_010925287.3"/>
</dbReference>
<dbReference type="KEGG" id="egu:105046635"/>
<feature type="region of interest" description="Disordered" evidence="2">
    <location>
        <begin position="53"/>
        <end position="83"/>
    </location>
</feature>
<dbReference type="InterPro" id="IPR040400">
    <property type="entry name" value="BAG5/6/7/8"/>
</dbReference>
<dbReference type="PANTHER" id="PTHR33322">
    <property type="entry name" value="BAG DOMAIN CONTAINING PROTEIN, EXPRESSED"/>
    <property type="match status" value="1"/>
</dbReference>
<feature type="compositionally biased region" description="Pro residues" evidence="2">
    <location>
        <begin position="113"/>
        <end position="129"/>
    </location>
</feature>
<dbReference type="Pfam" id="PF02179">
    <property type="entry name" value="BAG"/>
    <property type="match status" value="1"/>
</dbReference>
<feature type="region of interest" description="Disordered" evidence="2">
    <location>
        <begin position="322"/>
        <end position="377"/>
    </location>
</feature>
<sequence>MPYPHHHQCSYCCSCSSSSTPSPPLFSPADQLFQALTTQLLLHFPSPPHIYSHQSLKSHNPLYPTPSPTHQQPKDQEQQQQYHSRTHPLLHSLLSRVTALESYVPHLSSTSAPSPPPPRSSPASRPPSSSPSSRPSLRDAAARTIQARFRLFLVRRSQTLRYLKCLASIKSHAATLRSSLSDQTACRDPKALSQRATGLLLQLDSIQSGDPMIREGKRSISRELVRILEFVEKVLVKKHERSLGAGEAAGIGGNGSEGFGEIETLLRFTKQTKKVSFFENERESRVSAGASGPYPEHFEEHSNGGHQRGNIERLCREVTGMRITEHSKPEEGLSQLSDDERSSEGGSENGGRYGSRGHFRGLSAPLPVLMERTRREQ</sequence>
<keyword evidence="4" id="KW-1185">Reference proteome</keyword>
<protein>
    <submittedName>
        <fullName evidence="5">BAG family molecular chaperone regulator 8, chloroplastic</fullName>
    </submittedName>
</protein>